<dbReference type="AlphaFoldDB" id="A0A6G1CAQ0"/>
<feature type="compositionally biased region" description="Polar residues" evidence="2">
    <location>
        <begin position="268"/>
        <end position="278"/>
    </location>
</feature>
<reference evidence="3 4" key="1">
    <citation type="submission" date="2019-11" db="EMBL/GenBank/DDBJ databases">
        <title>Whole genome sequence of Oryza granulata.</title>
        <authorList>
            <person name="Li W."/>
        </authorList>
    </citation>
    <scope>NUCLEOTIDE SEQUENCE [LARGE SCALE GENOMIC DNA]</scope>
    <source>
        <strain evidence="4">cv. Menghai</strain>
        <tissue evidence="3">Leaf</tissue>
    </source>
</reference>
<keyword evidence="4" id="KW-1185">Reference proteome</keyword>
<protein>
    <submittedName>
        <fullName evidence="3">Uncharacterized protein</fullName>
    </submittedName>
</protein>
<dbReference type="Proteomes" id="UP000479710">
    <property type="component" value="Unassembled WGS sequence"/>
</dbReference>
<dbReference type="InterPro" id="IPR004252">
    <property type="entry name" value="Probable_transposase_24"/>
</dbReference>
<feature type="compositionally biased region" description="Polar residues" evidence="2">
    <location>
        <begin position="686"/>
        <end position="705"/>
    </location>
</feature>
<dbReference type="EMBL" id="SPHZ02000010">
    <property type="protein sequence ID" value="KAF0897289.1"/>
    <property type="molecule type" value="Genomic_DNA"/>
</dbReference>
<dbReference type="PANTHER" id="PTHR33499:SF43">
    <property type="entry name" value="TRANSPOSASE, PTTA_EN_SPM, PLANT"/>
    <property type="match status" value="1"/>
</dbReference>
<evidence type="ECO:0000313" key="4">
    <source>
        <dbReference type="Proteomes" id="UP000479710"/>
    </source>
</evidence>
<feature type="compositionally biased region" description="Polar residues" evidence="2">
    <location>
        <begin position="720"/>
        <end position="729"/>
    </location>
</feature>
<evidence type="ECO:0000256" key="1">
    <source>
        <dbReference type="SAM" id="Coils"/>
    </source>
</evidence>
<feature type="region of interest" description="Disordered" evidence="2">
    <location>
        <begin position="686"/>
        <end position="745"/>
    </location>
</feature>
<dbReference type="PANTHER" id="PTHR33499">
    <property type="entry name" value="OS12G0282400 PROTEIN-RELATED"/>
    <property type="match status" value="1"/>
</dbReference>
<sequence>MEKTASRTSPSSRSPCPPLIIRRTPTTSLPSPPSRRSPDPTSSSRRLSRRRSCDADAEVDIMEDRPRRQDEITNEYDLNRRPTEEKMGEKWKVFIYFIGGPRDQTRATLNIDSAKITFGNLLKFKAKMGYSLRDFMYYKKRCGTDIAFLQILDYEEDALRMVEKFQEEKEIRLVVSKSEENDQVEYEITPIKRRRHEEVSEERFHDEDHDVYKLWLHELPQDAENPEFKDDFREDTIKTYREWLRREGLLQDIHAYLDDGTIQEDESGGSNETPTQFPSHARRPKPSQKERVVDKRKIGRGTMKGFAANAKRFKLASEKLNIDFSSTLGGPVGVNYRLFIDEIVLFTRKRTPLIGVTKWADVKQSVKDKIARDIMIRWDLENNDDEKARIWKIAKERYRGWRAQLSSTYKAYDSYHQRMRHKPEDLDIIEWHYLVLYFGTDKFQRISSKNTGNSQQRKTLHLTGSKPFSQVSYEQRDLETGEEPNDLALWKSTRSKEGRWCSEAAEQIYETTWSKITERIESDASLLSKNEESHILRQTYKETTGCRTNKGPRQGYLAKYPTRSQLMNERIEEQARAAALAAAAQQKNNETQAEVEKLKEQLNIQAAERESDKSKILQLEQQLENTREELRREFLSLMAQQKEASAQTVVETPMAMNNNVYDEPTAVNTPSLGEHVQQNLTESVLSTQNSQQSGRFTRSTANKSLFPNDKGNNAPGKFISTHTLRNNAASKKREMRNKGGKGDEP</sequence>
<keyword evidence="1" id="KW-0175">Coiled coil</keyword>
<accession>A0A6G1CAQ0</accession>
<feature type="compositionally biased region" description="Basic and acidic residues" evidence="2">
    <location>
        <begin position="736"/>
        <end position="745"/>
    </location>
</feature>
<proteinExistence type="predicted"/>
<organism evidence="3 4">
    <name type="scientific">Oryza meyeriana var. granulata</name>
    <dbReference type="NCBI Taxonomy" id="110450"/>
    <lineage>
        <taxon>Eukaryota</taxon>
        <taxon>Viridiplantae</taxon>
        <taxon>Streptophyta</taxon>
        <taxon>Embryophyta</taxon>
        <taxon>Tracheophyta</taxon>
        <taxon>Spermatophyta</taxon>
        <taxon>Magnoliopsida</taxon>
        <taxon>Liliopsida</taxon>
        <taxon>Poales</taxon>
        <taxon>Poaceae</taxon>
        <taxon>BOP clade</taxon>
        <taxon>Oryzoideae</taxon>
        <taxon>Oryzeae</taxon>
        <taxon>Oryzinae</taxon>
        <taxon>Oryza</taxon>
        <taxon>Oryza meyeriana</taxon>
    </lineage>
</organism>
<comment type="caution">
    <text evidence="3">The sequence shown here is derived from an EMBL/GenBank/DDBJ whole genome shotgun (WGS) entry which is preliminary data.</text>
</comment>
<name>A0A6G1CAQ0_9ORYZ</name>
<feature type="region of interest" description="Disordered" evidence="2">
    <location>
        <begin position="261"/>
        <end position="293"/>
    </location>
</feature>
<feature type="coiled-coil region" evidence="1">
    <location>
        <begin position="568"/>
        <end position="647"/>
    </location>
</feature>
<dbReference type="Pfam" id="PF03004">
    <property type="entry name" value="Transposase_24"/>
    <property type="match status" value="1"/>
</dbReference>
<dbReference type="OrthoDB" id="696112at2759"/>
<feature type="region of interest" description="Disordered" evidence="2">
    <location>
        <begin position="1"/>
        <end position="55"/>
    </location>
</feature>
<gene>
    <name evidence="3" type="ORF">E2562_035581</name>
</gene>
<evidence type="ECO:0000256" key="2">
    <source>
        <dbReference type="SAM" id="MobiDB-lite"/>
    </source>
</evidence>
<feature type="compositionally biased region" description="Low complexity" evidence="2">
    <location>
        <begin position="1"/>
        <end position="29"/>
    </location>
</feature>
<evidence type="ECO:0000313" key="3">
    <source>
        <dbReference type="EMBL" id="KAF0897289.1"/>
    </source>
</evidence>